<dbReference type="GO" id="GO:0000287">
    <property type="term" value="F:magnesium ion binding"/>
    <property type="evidence" value="ECO:0007669"/>
    <property type="project" value="UniProtKB-UniRule"/>
</dbReference>
<evidence type="ECO:0000256" key="3">
    <source>
        <dbReference type="ARBA" id="ARBA00012154"/>
    </source>
</evidence>
<keyword evidence="11" id="KW-0479">Metal-binding</keyword>
<gene>
    <name evidence="11" type="primary">aroK</name>
    <name evidence="12" type="ORF">EDC57_0014</name>
</gene>
<dbReference type="AlphaFoldDB" id="A0A3N1Y5M8"/>
<dbReference type="InterPro" id="IPR023000">
    <property type="entry name" value="Shikimate_kinase_CS"/>
</dbReference>
<feature type="binding site" evidence="11">
    <location>
        <position position="120"/>
    </location>
    <ligand>
        <name>ATP</name>
        <dbReference type="ChEBI" id="CHEBI:30616"/>
    </ligand>
</feature>
<proteinExistence type="inferred from homology"/>
<feature type="binding site" evidence="11">
    <location>
        <begin position="14"/>
        <end position="19"/>
    </location>
    <ligand>
        <name>ATP</name>
        <dbReference type="ChEBI" id="CHEBI:30616"/>
    </ligand>
</feature>
<evidence type="ECO:0000256" key="10">
    <source>
        <dbReference type="ARBA" id="ARBA00048567"/>
    </source>
</evidence>
<comment type="catalytic activity">
    <reaction evidence="10 11">
        <text>shikimate + ATP = 3-phosphoshikimate + ADP + H(+)</text>
        <dbReference type="Rhea" id="RHEA:13121"/>
        <dbReference type="ChEBI" id="CHEBI:15378"/>
        <dbReference type="ChEBI" id="CHEBI:30616"/>
        <dbReference type="ChEBI" id="CHEBI:36208"/>
        <dbReference type="ChEBI" id="CHEBI:145989"/>
        <dbReference type="ChEBI" id="CHEBI:456216"/>
        <dbReference type="EC" id="2.7.1.71"/>
    </reaction>
</comment>
<dbReference type="EC" id="2.7.1.71" evidence="3 11"/>
<dbReference type="Gene3D" id="3.40.50.300">
    <property type="entry name" value="P-loop containing nucleotide triphosphate hydrolases"/>
    <property type="match status" value="1"/>
</dbReference>
<evidence type="ECO:0000256" key="1">
    <source>
        <dbReference type="ARBA" id="ARBA00004842"/>
    </source>
</evidence>
<evidence type="ECO:0000256" key="9">
    <source>
        <dbReference type="ARBA" id="ARBA00023141"/>
    </source>
</evidence>
<keyword evidence="11" id="KW-0963">Cytoplasm</keyword>
<dbReference type="GO" id="GO:0004765">
    <property type="term" value="F:shikimate kinase activity"/>
    <property type="evidence" value="ECO:0007669"/>
    <property type="project" value="UniProtKB-UniRule"/>
</dbReference>
<reference evidence="12 13" key="1">
    <citation type="submission" date="2018-11" db="EMBL/GenBank/DDBJ databases">
        <title>Genomic Encyclopedia of Type Strains, Phase IV (KMG-IV): sequencing the most valuable type-strain genomes for metagenomic binning, comparative biology and taxonomic classification.</title>
        <authorList>
            <person name="Goeker M."/>
        </authorList>
    </citation>
    <scope>NUCLEOTIDE SEQUENCE [LARGE SCALE GENOMIC DNA]</scope>
    <source>
        <strain evidence="12 13">DSM 100275</strain>
    </source>
</reference>
<dbReference type="SUPFAM" id="SSF52540">
    <property type="entry name" value="P-loop containing nucleoside triphosphate hydrolases"/>
    <property type="match status" value="1"/>
</dbReference>
<dbReference type="InterPro" id="IPR031322">
    <property type="entry name" value="Shikimate/glucono_kinase"/>
</dbReference>
<dbReference type="GO" id="GO:0009423">
    <property type="term" value="P:chorismate biosynthetic process"/>
    <property type="evidence" value="ECO:0007669"/>
    <property type="project" value="UniProtKB-UniRule"/>
</dbReference>
<keyword evidence="11" id="KW-0460">Magnesium</keyword>
<keyword evidence="7 11" id="KW-0418">Kinase</keyword>
<keyword evidence="9 11" id="KW-0057">Aromatic amino acid biosynthesis</keyword>
<evidence type="ECO:0000256" key="8">
    <source>
        <dbReference type="ARBA" id="ARBA00022840"/>
    </source>
</evidence>
<dbReference type="HAMAP" id="MF_00109">
    <property type="entry name" value="Shikimate_kinase"/>
    <property type="match status" value="1"/>
</dbReference>
<accession>A0A3N1Y5M8</accession>
<keyword evidence="4 11" id="KW-0028">Amino-acid biosynthesis</keyword>
<dbReference type="PRINTS" id="PR01100">
    <property type="entry name" value="SHIKIMTKNASE"/>
</dbReference>
<keyword evidence="8 11" id="KW-0067">ATP-binding</keyword>
<evidence type="ECO:0000256" key="2">
    <source>
        <dbReference type="ARBA" id="ARBA00006997"/>
    </source>
</evidence>
<evidence type="ECO:0000256" key="7">
    <source>
        <dbReference type="ARBA" id="ARBA00022777"/>
    </source>
</evidence>
<dbReference type="OrthoDB" id="9800332at2"/>
<dbReference type="Pfam" id="PF01202">
    <property type="entry name" value="SKI"/>
    <property type="match status" value="1"/>
</dbReference>
<sequence length="193" mass="21383">MDGPASVFLVGPMGAGKSSVGRRLARLLGLDFVDADEVVAREAGMDIPAIFAAEGEAGFRAREREVIDRLTRLPGIVLATGGGAVMDPANRACLLTRGHVVYLYADVETQHARTRRSRHRPLLQTEDPRARLAELFARRDPLYREVADFVVDTRGGGVEDTVRAVLAQLRATGEFRRRRGVGRRRREGRRERP</sequence>
<dbReference type="GO" id="GO:0005524">
    <property type="term" value="F:ATP binding"/>
    <property type="evidence" value="ECO:0007669"/>
    <property type="project" value="UniProtKB-UniRule"/>
</dbReference>
<comment type="cofactor">
    <cofactor evidence="11">
        <name>Mg(2+)</name>
        <dbReference type="ChEBI" id="CHEBI:18420"/>
    </cofactor>
    <text evidence="11">Binds 1 Mg(2+) ion per subunit.</text>
</comment>
<name>A0A3N1Y5M8_9GAMM</name>
<keyword evidence="5 11" id="KW-0808">Transferase</keyword>
<dbReference type="InterPro" id="IPR027417">
    <property type="entry name" value="P-loop_NTPase"/>
</dbReference>
<dbReference type="InterPro" id="IPR000623">
    <property type="entry name" value="Shikimate_kinase/TSH1"/>
</dbReference>
<evidence type="ECO:0000313" key="13">
    <source>
        <dbReference type="Proteomes" id="UP000276634"/>
    </source>
</evidence>
<dbReference type="Proteomes" id="UP000276634">
    <property type="component" value="Unassembled WGS sequence"/>
</dbReference>
<comment type="function">
    <text evidence="11">Catalyzes the specific phosphorylation of the 3-hydroxyl group of shikimic acid using ATP as a cosubstrate.</text>
</comment>
<keyword evidence="13" id="KW-1185">Reference proteome</keyword>
<feature type="binding site" evidence="11">
    <location>
        <position position="18"/>
    </location>
    <ligand>
        <name>Mg(2+)</name>
        <dbReference type="ChEBI" id="CHEBI:18420"/>
    </ligand>
</feature>
<dbReference type="EMBL" id="RJVI01000001">
    <property type="protein sequence ID" value="ROR34119.1"/>
    <property type="molecule type" value="Genomic_DNA"/>
</dbReference>
<keyword evidence="6 11" id="KW-0547">Nucleotide-binding</keyword>
<dbReference type="PROSITE" id="PS01128">
    <property type="entry name" value="SHIKIMATE_KINASE"/>
    <property type="match status" value="1"/>
</dbReference>
<evidence type="ECO:0000256" key="11">
    <source>
        <dbReference type="HAMAP-Rule" id="MF_00109"/>
    </source>
</evidence>
<dbReference type="PANTHER" id="PTHR21087:SF16">
    <property type="entry name" value="SHIKIMATE KINASE 1, CHLOROPLASTIC"/>
    <property type="match status" value="1"/>
</dbReference>
<evidence type="ECO:0000256" key="4">
    <source>
        <dbReference type="ARBA" id="ARBA00022605"/>
    </source>
</evidence>
<comment type="caution">
    <text evidence="12">The sequence shown here is derived from an EMBL/GenBank/DDBJ whole genome shotgun (WGS) entry which is preliminary data.</text>
</comment>
<dbReference type="CDD" id="cd00464">
    <property type="entry name" value="SK"/>
    <property type="match status" value="1"/>
</dbReference>
<evidence type="ECO:0000256" key="6">
    <source>
        <dbReference type="ARBA" id="ARBA00022741"/>
    </source>
</evidence>
<dbReference type="UniPathway" id="UPA00053">
    <property type="reaction ID" value="UER00088"/>
</dbReference>
<dbReference type="RefSeq" id="WP_123399029.1">
    <property type="nucleotide sequence ID" value="NZ_RJVI01000001.1"/>
</dbReference>
<dbReference type="GO" id="GO:0008652">
    <property type="term" value="P:amino acid biosynthetic process"/>
    <property type="evidence" value="ECO:0007669"/>
    <property type="project" value="UniProtKB-KW"/>
</dbReference>
<comment type="subunit">
    <text evidence="11">Monomer.</text>
</comment>
<feature type="binding site" evidence="11">
    <location>
        <position position="36"/>
    </location>
    <ligand>
        <name>substrate</name>
    </ligand>
</feature>
<dbReference type="GO" id="GO:0009073">
    <property type="term" value="P:aromatic amino acid family biosynthetic process"/>
    <property type="evidence" value="ECO:0007669"/>
    <property type="project" value="UniProtKB-KW"/>
</dbReference>
<comment type="subcellular location">
    <subcellularLocation>
        <location evidence="11">Cytoplasm</location>
    </subcellularLocation>
</comment>
<feature type="binding site" evidence="11">
    <location>
        <position position="82"/>
    </location>
    <ligand>
        <name>substrate</name>
    </ligand>
</feature>
<organism evidence="12 13">
    <name type="scientific">Inmirania thermothiophila</name>
    <dbReference type="NCBI Taxonomy" id="1750597"/>
    <lineage>
        <taxon>Bacteria</taxon>
        <taxon>Pseudomonadati</taxon>
        <taxon>Pseudomonadota</taxon>
        <taxon>Gammaproteobacteria</taxon>
        <taxon>Chromatiales</taxon>
        <taxon>Ectothiorhodospiraceae</taxon>
        <taxon>Inmirania</taxon>
    </lineage>
</organism>
<evidence type="ECO:0000313" key="12">
    <source>
        <dbReference type="EMBL" id="ROR34119.1"/>
    </source>
</evidence>
<dbReference type="GO" id="GO:0005829">
    <property type="term" value="C:cytosol"/>
    <property type="evidence" value="ECO:0007669"/>
    <property type="project" value="TreeGrafter"/>
</dbReference>
<feature type="binding site" evidence="11">
    <location>
        <position position="139"/>
    </location>
    <ligand>
        <name>substrate</name>
    </ligand>
</feature>
<comment type="pathway">
    <text evidence="1 11">Metabolic intermediate biosynthesis; chorismate biosynthesis; chorismate from D-erythrose 4-phosphate and phosphoenolpyruvate: step 5/7.</text>
</comment>
<feature type="binding site" evidence="11">
    <location>
        <position position="60"/>
    </location>
    <ligand>
        <name>substrate</name>
    </ligand>
</feature>
<comment type="caution">
    <text evidence="11">Lacks conserved residue(s) required for the propagation of feature annotation.</text>
</comment>
<comment type="similarity">
    <text evidence="2 11">Belongs to the shikimate kinase family.</text>
</comment>
<dbReference type="PANTHER" id="PTHR21087">
    <property type="entry name" value="SHIKIMATE KINASE"/>
    <property type="match status" value="1"/>
</dbReference>
<evidence type="ECO:0000256" key="5">
    <source>
        <dbReference type="ARBA" id="ARBA00022679"/>
    </source>
</evidence>
<protein>
    <recommendedName>
        <fullName evidence="3 11">Shikimate kinase</fullName>
        <shortName evidence="11">SK</shortName>
        <ecNumber evidence="3 11">2.7.1.71</ecNumber>
    </recommendedName>
</protein>